<evidence type="ECO:0000313" key="2">
    <source>
        <dbReference type="EMBL" id="SCZ71971.1"/>
    </source>
</evidence>
<name>A0A1G5REZ4_9RHOB</name>
<dbReference type="RefSeq" id="WP_090220825.1">
    <property type="nucleotide sequence ID" value="NZ_FMWG01000013.1"/>
</dbReference>
<dbReference type="STRING" id="1156985.SAMN04488118_11349"/>
<dbReference type="InterPro" id="IPR026950">
    <property type="entry name" value="Caps_assemb_Wzi"/>
</dbReference>
<reference evidence="2 3" key="1">
    <citation type="submission" date="2016-10" db="EMBL/GenBank/DDBJ databases">
        <authorList>
            <person name="de Groot N.N."/>
        </authorList>
    </citation>
    <scope>NUCLEOTIDE SEQUENCE [LARGE SCALE GENOMIC DNA]</scope>
    <source>
        <strain evidence="2 3">U95</strain>
    </source>
</reference>
<feature type="signal peptide" evidence="1">
    <location>
        <begin position="1"/>
        <end position="25"/>
    </location>
</feature>
<accession>A0A1G5REZ4</accession>
<keyword evidence="3" id="KW-1185">Reference proteome</keyword>
<gene>
    <name evidence="2" type="ORF">SAMN04488118_11349</name>
</gene>
<dbReference type="Proteomes" id="UP000198767">
    <property type="component" value="Unassembled WGS sequence"/>
</dbReference>
<evidence type="ECO:0000256" key="1">
    <source>
        <dbReference type="SAM" id="SignalP"/>
    </source>
</evidence>
<keyword evidence="1" id="KW-0732">Signal</keyword>
<evidence type="ECO:0000313" key="3">
    <source>
        <dbReference type="Proteomes" id="UP000198767"/>
    </source>
</evidence>
<feature type="chain" id="PRO_5011471719" evidence="1">
    <location>
        <begin position="26"/>
        <end position="413"/>
    </location>
</feature>
<dbReference type="Pfam" id="PF14052">
    <property type="entry name" value="Caps_assemb_Wzi"/>
    <property type="match status" value="1"/>
</dbReference>
<sequence>MPAIFKTQTLALGLMAAMGGASSLAAQSSYEFSFGALSDDFLGRSETYGITAFDGAYFSGRHVFGDLRLSYTLGDAFENDAVDAGLVFFDVSYALGDGNWRIGAGQSERHWGPSRYTSLILSRNAPAFPAAYIVKEEATQSDLPVLRWIGPWYGEFLIGTTEDAGQPEDALFVGMRLGLEPTPGLEVEFIRAIQYGGDGQPSGFGAFTDAVFGNTNEGAAAGANQVAGLSLSYDFNPDQNGVRLYGQALGEDEAGGLPSCWFFMAGVEARTRILGAKSTLTLEHVDTTVNTTENGFCGPGTAYGNTTYSYRNEGVVLGAAIGSESRSTQLRGTHEMPNWTLDWSLGHFAINDANLPGHSLSTTRETGTVASIGASFDFAGGTVQGIIAHQDFDLDTADQDSGTRVGVSYSRSF</sequence>
<protein>
    <submittedName>
        <fullName evidence="2">Capsule assembly protein Wzi</fullName>
    </submittedName>
</protein>
<dbReference type="AlphaFoldDB" id="A0A1G5REZ4"/>
<dbReference type="EMBL" id="FMWG01000013">
    <property type="protein sequence ID" value="SCZ71971.1"/>
    <property type="molecule type" value="Genomic_DNA"/>
</dbReference>
<organism evidence="2 3">
    <name type="scientific">Epibacterium ulvae</name>
    <dbReference type="NCBI Taxonomy" id="1156985"/>
    <lineage>
        <taxon>Bacteria</taxon>
        <taxon>Pseudomonadati</taxon>
        <taxon>Pseudomonadota</taxon>
        <taxon>Alphaproteobacteria</taxon>
        <taxon>Rhodobacterales</taxon>
        <taxon>Roseobacteraceae</taxon>
        <taxon>Epibacterium</taxon>
    </lineage>
</organism>
<proteinExistence type="predicted"/>
<dbReference type="OrthoDB" id="101884at2"/>
<dbReference type="Gene3D" id="2.40.160.130">
    <property type="entry name" value="Capsule assembly protein Wzi"/>
    <property type="match status" value="1"/>
</dbReference>
<dbReference type="InterPro" id="IPR038636">
    <property type="entry name" value="Wzi_sf"/>
</dbReference>